<accession>A0A254NEQ0</accession>
<evidence type="ECO:0000256" key="1">
    <source>
        <dbReference type="PROSITE-ProRule" id="PRU00169"/>
    </source>
</evidence>
<feature type="domain" description="Response regulatory" evidence="2">
    <location>
        <begin position="28"/>
        <end position="143"/>
    </location>
</feature>
<dbReference type="PANTHER" id="PTHR45228">
    <property type="entry name" value="CYCLIC DI-GMP PHOSPHODIESTERASE TM_0186-RELATED"/>
    <property type="match status" value="1"/>
</dbReference>
<gene>
    <name evidence="4" type="ORF">CDO81_09550</name>
</gene>
<dbReference type="Pfam" id="PF00072">
    <property type="entry name" value="Response_reg"/>
    <property type="match status" value="1"/>
</dbReference>
<feature type="domain" description="HD-GYP" evidence="3">
    <location>
        <begin position="191"/>
        <end position="387"/>
    </location>
</feature>
<evidence type="ECO:0000259" key="2">
    <source>
        <dbReference type="PROSITE" id="PS50110"/>
    </source>
</evidence>
<dbReference type="SUPFAM" id="SSF109604">
    <property type="entry name" value="HD-domain/PDEase-like"/>
    <property type="match status" value="1"/>
</dbReference>
<dbReference type="OrthoDB" id="9774747at2"/>
<evidence type="ECO:0000313" key="4">
    <source>
        <dbReference type="EMBL" id="OWR04807.1"/>
    </source>
</evidence>
<dbReference type="InterPro" id="IPR001789">
    <property type="entry name" value="Sig_transdc_resp-reg_receiver"/>
</dbReference>
<dbReference type="InterPro" id="IPR003607">
    <property type="entry name" value="HD/PDEase_dom"/>
</dbReference>
<dbReference type="RefSeq" id="WP_088482941.1">
    <property type="nucleotide sequence ID" value="NZ_JBCNLH010000005.1"/>
</dbReference>
<dbReference type="GO" id="GO:0000160">
    <property type="term" value="P:phosphorelay signal transduction system"/>
    <property type="evidence" value="ECO:0007669"/>
    <property type="project" value="InterPro"/>
</dbReference>
<dbReference type="EMBL" id="NISI01000002">
    <property type="protein sequence ID" value="OWR04807.1"/>
    <property type="molecule type" value="Genomic_DNA"/>
</dbReference>
<proteinExistence type="predicted"/>
<comment type="caution">
    <text evidence="4">The sequence shown here is derived from an EMBL/GenBank/DDBJ whole genome shotgun (WGS) entry which is preliminary data.</text>
</comment>
<dbReference type="Pfam" id="PF13487">
    <property type="entry name" value="HD_5"/>
    <property type="match status" value="1"/>
</dbReference>
<dbReference type="Gene3D" id="1.10.3210.10">
    <property type="entry name" value="Hypothetical protein af1432"/>
    <property type="match status" value="1"/>
</dbReference>
<feature type="modified residue" description="4-aspartylphosphate" evidence="1">
    <location>
        <position position="77"/>
    </location>
</feature>
<dbReference type="PROSITE" id="PS51832">
    <property type="entry name" value="HD_GYP"/>
    <property type="match status" value="1"/>
</dbReference>
<keyword evidence="1" id="KW-0597">Phosphoprotein</keyword>
<name>A0A254NEQ0_9BURK</name>
<protein>
    <submittedName>
        <fullName evidence="4">Two-component system response regulator</fullName>
    </submittedName>
</protein>
<dbReference type="GO" id="GO:0008081">
    <property type="term" value="F:phosphoric diester hydrolase activity"/>
    <property type="evidence" value="ECO:0007669"/>
    <property type="project" value="UniProtKB-ARBA"/>
</dbReference>
<evidence type="ECO:0000313" key="5">
    <source>
        <dbReference type="Proteomes" id="UP000197446"/>
    </source>
</evidence>
<reference evidence="4 5" key="1">
    <citation type="journal article" date="2007" name="Int. J. Syst. Evol. Microbiol.">
        <title>Description of Pelomonas aquatica sp. nov. and Pelomonas puraquae sp. nov., isolated from industrial and haemodialysis water.</title>
        <authorList>
            <person name="Gomila M."/>
            <person name="Bowien B."/>
            <person name="Falsen E."/>
            <person name="Moore E.R."/>
            <person name="Lalucat J."/>
        </authorList>
    </citation>
    <scope>NUCLEOTIDE SEQUENCE [LARGE SCALE GENOMIC DNA]</scope>
    <source>
        <strain evidence="4 5">CCUG 52769</strain>
    </source>
</reference>
<dbReference type="InterPro" id="IPR011006">
    <property type="entry name" value="CheY-like_superfamily"/>
</dbReference>
<dbReference type="InterPro" id="IPR052020">
    <property type="entry name" value="Cyclic_di-GMP/3'3'-cGAMP_PDE"/>
</dbReference>
<dbReference type="InterPro" id="IPR037522">
    <property type="entry name" value="HD_GYP_dom"/>
</dbReference>
<organism evidence="4 5">
    <name type="scientific">Roseateles puraquae</name>
    <dbReference type="NCBI Taxonomy" id="431059"/>
    <lineage>
        <taxon>Bacteria</taxon>
        <taxon>Pseudomonadati</taxon>
        <taxon>Pseudomonadota</taxon>
        <taxon>Betaproteobacteria</taxon>
        <taxon>Burkholderiales</taxon>
        <taxon>Sphaerotilaceae</taxon>
        <taxon>Roseateles</taxon>
    </lineage>
</organism>
<keyword evidence="5" id="KW-1185">Reference proteome</keyword>
<dbReference type="CDD" id="cd17569">
    <property type="entry name" value="REC_HupR-like"/>
    <property type="match status" value="1"/>
</dbReference>
<dbReference type="PROSITE" id="PS50110">
    <property type="entry name" value="RESPONSE_REGULATORY"/>
    <property type="match status" value="1"/>
</dbReference>
<evidence type="ECO:0000259" key="3">
    <source>
        <dbReference type="PROSITE" id="PS51832"/>
    </source>
</evidence>
<dbReference type="SUPFAM" id="SSF52172">
    <property type="entry name" value="CheY-like"/>
    <property type="match status" value="1"/>
</dbReference>
<dbReference type="CDD" id="cd00077">
    <property type="entry name" value="HDc"/>
    <property type="match status" value="1"/>
</dbReference>
<dbReference type="PANTHER" id="PTHR45228:SF8">
    <property type="entry name" value="TWO-COMPONENT RESPONSE REGULATOR-RELATED"/>
    <property type="match status" value="1"/>
</dbReference>
<dbReference type="Proteomes" id="UP000197446">
    <property type="component" value="Unassembled WGS sequence"/>
</dbReference>
<dbReference type="SMART" id="SM00448">
    <property type="entry name" value="REC"/>
    <property type="match status" value="1"/>
</dbReference>
<sequence length="453" mass="48714">MDTPLAPPAPSAVHPPPVAPESAPVAATLLFVDDEPAILSALRRLFRPLGYRILLAESGAAALELLEKETVDLVLSDMRMPGMNGAQLQQTICQRWPDIARLLLTGYADIGSTIAAINQGEIQRYIAKPWDDQELLLAVREGLERARLRQENRRLLALTQAHNEQLERRVAARTAELSQVNGMLEQAFADLRQNFVLSLKVFAGLMELREAGQAGYSERVGQLARRLAAAVGLPSTEQEDCYAAGLLHEVGKIGLPDALLRKPVSMMRGEDLVLYRRYPLLGEAALMPLSGLRGAARLVRAHQERLDGLGFPDGLAGDDVPLAAQVVGLAAAYEGLQSGRLSERPHDAARARAVIRGAAGIHYAPALVAAFEKLLDAAPPPCADELQLAAADLKPGMVMAQDLLSPQGTLLLAAGFTFDAGVIRTIRELVAREGLGIVFRIRDPRAQAAPALA</sequence>
<dbReference type="Gene3D" id="3.40.50.2300">
    <property type="match status" value="1"/>
</dbReference>
<dbReference type="AlphaFoldDB" id="A0A254NEQ0"/>